<evidence type="ECO:0000313" key="1">
    <source>
        <dbReference type="EMBL" id="GAK69340.1"/>
    </source>
</evidence>
<dbReference type="AlphaFoldDB" id="A0A081CRP4"/>
<gene>
    <name evidence="1" type="ORF">RRU01S_04_01620</name>
</gene>
<protein>
    <submittedName>
        <fullName evidence="1">Uncharacterized protein</fullName>
    </submittedName>
</protein>
<accession>A0A081CRP4</accession>
<evidence type="ECO:0000313" key="2">
    <source>
        <dbReference type="Proteomes" id="UP000028701"/>
    </source>
</evidence>
<organism evidence="1 2">
    <name type="scientific">Agrobacterium rubi TR3 = NBRC 13261</name>
    <dbReference type="NCBI Taxonomy" id="1368415"/>
    <lineage>
        <taxon>Bacteria</taxon>
        <taxon>Pseudomonadati</taxon>
        <taxon>Pseudomonadota</taxon>
        <taxon>Alphaproteobacteria</taxon>
        <taxon>Hyphomicrobiales</taxon>
        <taxon>Rhizobiaceae</taxon>
        <taxon>Rhizobium/Agrobacterium group</taxon>
        <taxon>Agrobacterium</taxon>
    </lineage>
</organism>
<comment type="caution">
    <text evidence="1">The sequence shown here is derived from an EMBL/GenBank/DDBJ whole genome shotgun (WGS) entry which is preliminary data.</text>
</comment>
<name>A0A081CRP4_9HYPH</name>
<reference evidence="1 2" key="1">
    <citation type="submission" date="2014-08" db="EMBL/GenBank/DDBJ databases">
        <title>Whole genome shotgun sequence of Rhizobium rubi NBRC 13261.</title>
        <authorList>
            <person name="Katano-Makiyama Y."/>
            <person name="Hosoyama A."/>
            <person name="Hashimoto M."/>
            <person name="Hosoyama Y."/>
            <person name="Noguchi M."/>
            <person name="Tsuchikane K."/>
            <person name="Uohara A."/>
            <person name="Ohji S."/>
            <person name="Ichikawa N."/>
            <person name="Kimura A."/>
            <person name="Yamazoe A."/>
            <person name="Fujita N."/>
        </authorList>
    </citation>
    <scope>NUCLEOTIDE SEQUENCE [LARGE SCALE GENOMIC DNA]</scope>
    <source>
        <strain evidence="1 2">NBRC 13261</strain>
    </source>
</reference>
<dbReference type="eggNOG" id="ENOG5033EDH">
    <property type="taxonomic scope" value="Bacteria"/>
</dbReference>
<proteinExistence type="predicted"/>
<sequence>MTGIHHYKLKIAKGHYRTWLERANDLECLTLIWASHALQSGHERHARKYISFPKEAITDKMVGEWAVYKWELETVVTSLLTTPKDKPRQGKYRVTNLTKFETMTSLINSLRAIENYEYGMKSGAEDIWEEMYRIGQRQFSWQRGYNSEQLYRYAFVYGQGNCGAFFEQQNGISVSTFMFLSMAMFGYSWERPWFTPPNIGALGVTQADLDKTLALHSIDIAAARKMARSMLDDAQRKLGTGLRTAYMPSLLRQRSMISNTGRVTSYCAPLPPLVMNRATVGLYYDIKQGPQQLMTEANDRFEQYIRNLVEAYHHRFQALKGLRYGPTKATEVDPPDCLVKDGQQITIAIECKATKLTFEAQFAENPPVAAKAGFEQLAKGIFQLWRFFSHARRGIYTAHSVAPDAHGIVLTMDSWMQMATKLRVGALARAKELAAADANIIDVDMRMVVFASVQELNDVFAQTETDAFIEVLGHAVSEKYKDYGLPELTRECGVERVRKAFPLNVADILPWWGKIKDPNERPLL</sequence>
<dbReference type="EMBL" id="BBJU01000004">
    <property type="protein sequence ID" value="GAK69340.1"/>
    <property type="molecule type" value="Genomic_DNA"/>
</dbReference>
<dbReference type="Proteomes" id="UP000028701">
    <property type="component" value="Unassembled WGS sequence"/>
</dbReference>